<organism evidence="2 3">
    <name type="scientific">Eumeta variegata</name>
    <name type="common">Bagworm moth</name>
    <name type="synonym">Eumeta japonica</name>
    <dbReference type="NCBI Taxonomy" id="151549"/>
    <lineage>
        <taxon>Eukaryota</taxon>
        <taxon>Metazoa</taxon>
        <taxon>Ecdysozoa</taxon>
        <taxon>Arthropoda</taxon>
        <taxon>Hexapoda</taxon>
        <taxon>Insecta</taxon>
        <taxon>Pterygota</taxon>
        <taxon>Neoptera</taxon>
        <taxon>Endopterygota</taxon>
        <taxon>Lepidoptera</taxon>
        <taxon>Glossata</taxon>
        <taxon>Ditrysia</taxon>
        <taxon>Tineoidea</taxon>
        <taxon>Psychidae</taxon>
        <taxon>Oiketicinae</taxon>
        <taxon>Eumeta</taxon>
    </lineage>
</organism>
<dbReference type="EMBL" id="BGZK01001965">
    <property type="protein sequence ID" value="GBP88910.1"/>
    <property type="molecule type" value="Genomic_DNA"/>
</dbReference>
<feature type="region of interest" description="Disordered" evidence="1">
    <location>
        <begin position="1"/>
        <end position="49"/>
    </location>
</feature>
<evidence type="ECO:0000313" key="3">
    <source>
        <dbReference type="Proteomes" id="UP000299102"/>
    </source>
</evidence>
<dbReference type="Proteomes" id="UP000299102">
    <property type="component" value="Unassembled WGS sequence"/>
</dbReference>
<feature type="compositionally biased region" description="Low complexity" evidence="1">
    <location>
        <begin position="15"/>
        <end position="28"/>
    </location>
</feature>
<dbReference type="AlphaFoldDB" id="A0A4C1ZLZ2"/>
<protein>
    <submittedName>
        <fullName evidence="2">Uncharacterized protein</fullName>
    </submittedName>
</protein>
<feature type="compositionally biased region" description="Polar residues" evidence="1">
    <location>
        <begin position="121"/>
        <end position="130"/>
    </location>
</feature>
<name>A0A4C1ZLZ2_EUMVA</name>
<evidence type="ECO:0000256" key="1">
    <source>
        <dbReference type="SAM" id="MobiDB-lite"/>
    </source>
</evidence>
<accession>A0A4C1ZLZ2</accession>
<keyword evidence="3" id="KW-1185">Reference proteome</keyword>
<reference evidence="2 3" key="1">
    <citation type="journal article" date="2019" name="Commun. Biol.">
        <title>The bagworm genome reveals a unique fibroin gene that provides high tensile strength.</title>
        <authorList>
            <person name="Kono N."/>
            <person name="Nakamura H."/>
            <person name="Ohtoshi R."/>
            <person name="Tomita M."/>
            <person name="Numata K."/>
            <person name="Arakawa K."/>
        </authorList>
    </citation>
    <scope>NUCLEOTIDE SEQUENCE [LARGE SCALE GENOMIC DNA]</scope>
</reference>
<sequence length="138" mass="15011">MVTKANIRDSSPCMSVCSSGRRSSSAISSDDDPISDKSDNTIKGSDEEAADSFKLVKRKSRKVARWLRKNSSSHESDFNGEVELNHKKSVIHRDSPASSDHFATKMTIVHPKQRTVGVKTSPATGTKTSPSLPPQPQS</sequence>
<feature type="compositionally biased region" description="Basic and acidic residues" evidence="1">
    <location>
        <begin position="34"/>
        <end position="46"/>
    </location>
</feature>
<feature type="region of interest" description="Disordered" evidence="1">
    <location>
        <begin position="109"/>
        <end position="138"/>
    </location>
</feature>
<proteinExistence type="predicted"/>
<gene>
    <name evidence="2" type="ORF">EVAR_67381_1</name>
</gene>
<comment type="caution">
    <text evidence="2">The sequence shown here is derived from an EMBL/GenBank/DDBJ whole genome shotgun (WGS) entry which is preliminary data.</text>
</comment>
<evidence type="ECO:0000313" key="2">
    <source>
        <dbReference type="EMBL" id="GBP88910.1"/>
    </source>
</evidence>